<organism evidence="6 7">
    <name type="scientific">Candidatus Viridilinea mediisalina</name>
    <dbReference type="NCBI Taxonomy" id="2024553"/>
    <lineage>
        <taxon>Bacteria</taxon>
        <taxon>Bacillati</taxon>
        <taxon>Chloroflexota</taxon>
        <taxon>Chloroflexia</taxon>
        <taxon>Chloroflexales</taxon>
        <taxon>Chloroflexineae</taxon>
        <taxon>Oscillochloridaceae</taxon>
        <taxon>Candidatus Viridilinea</taxon>
    </lineage>
</organism>
<evidence type="ECO:0000259" key="5">
    <source>
        <dbReference type="PROSITE" id="PS50123"/>
    </source>
</evidence>
<evidence type="ECO:0000256" key="1">
    <source>
        <dbReference type="ARBA" id="ARBA00022603"/>
    </source>
</evidence>
<dbReference type="AlphaFoldDB" id="A0A2A6RNG2"/>
<dbReference type="PANTHER" id="PTHR24422">
    <property type="entry name" value="CHEMOTAXIS PROTEIN METHYLTRANSFERASE"/>
    <property type="match status" value="1"/>
</dbReference>
<keyword evidence="2 6" id="KW-0808">Transferase</keyword>
<name>A0A2A6RNG2_9CHLR</name>
<evidence type="ECO:0000256" key="3">
    <source>
        <dbReference type="ARBA" id="ARBA00022691"/>
    </source>
</evidence>
<evidence type="ECO:0000256" key="4">
    <source>
        <dbReference type="PROSITE-ProRule" id="PRU00339"/>
    </source>
</evidence>
<dbReference type="InterPro" id="IPR000780">
    <property type="entry name" value="CheR_MeTrfase"/>
</dbReference>
<dbReference type="EMBL" id="NQWI01000007">
    <property type="protein sequence ID" value="PDW04602.1"/>
    <property type="molecule type" value="Genomic_DNA"/>
</dbReference>
<dbReference type="PRINTS" id="PR00996">
    <property type="entry name" value="CHERMTFRASE"/>
</dbReference>
<keyword evidence="7" id="KW-1185">Reference proteome</keyword>
<comment type="caution">
    <text evidence="6">The sequence shown here is derived from an EMBL/GenBank/DDBJ whole genome shotgun (WGS) entry which is preliminary data.</text>
</comment>
<dbReference type="SUPFAM" id="SSF47757">
    <property type="entry name" value="Chemotaxis receptor methyltransferase CheR, N-terminal domain"/>
    <property type="match status" value="1"/>
</dbReference>
<gene>
    <name evidence="6" type="ORF">CJ255_02820</name>
</gene>
<dbReference type="InterPro" id="IPR029063">
    <property type="entry name" value="SAM-dependent_MTases_sf"/>
</dbReference>
<dbReference type="GO" id="GO:0032259">
    <property type="term" value="P:methylation"/>
    <property type="evidence" value="ECO:0007669"/>
    <property type="project" value="UniProtKB-KW"/>
</dbReference>
<dbReference type="GO" id="GO:0008757">
    <property type="term" value="F:S-adenosylmethionine-dependent methyltransferase activity"/>
    <property type="evidence" value="ECO:0007669"/>
    <property type="project" value="InterPro"/>
</dbReference>
<dbReference type="Proteomes" id="UP000220527">
    <property type="component" value="Unassembled WGS sequence"/>
</dbReference>
<keyword evidence="3" id="KW-0949">S-adenosyl-L-methionine</keyword>
<accession>A0A2A6RNG2</accession>
<keyword evidence="1 6" id="KW-0489">Methyltransferase</keyword>
<dbReference type="PANTHER" id="PTHR24422:SF19">
    <property type="entry name" value="CHEMOTAXIS PROTEIN METHYLTRANSFERASE"/>
    <property type="match status" value="1"/>
</dbReference>
<keyword evidence="4" id="KW-0802">TPR repeat</keyword>
<dbReference type="SUPFAM" id="SSF53335">
    <property type="entry name" value="S-adenosyl-L-methionine-dependent methyltransferases"/>
    <property type="match status" value="1"/>
</dbReference>
<dbReference type="OrthoDB" id="9816309at2"/>
<dbReference type="PROSITE" id="PS50005">
    <property type="entry name" value="TPR"/>
    <property type="match status" value="1"/>
</dbReference>
<evidence type="ECO:0000256" key="2">
    <source>
        <dbReference type="ARBA" id="ARBA00022679"/>
    </source>
</evidence>
<evidence type="ECO:0000313" key="7">
    <source>
        <dbReference type="Proteomes" id="UP000220527"/>
    </source>
</evidence>
<dbReference type="SUPFAM" id="SSF48452">
    <property type="entry name" value="TPR-like"/>
    <property type="match status" value="1"/>
</dbReference>
<dbReference type="InterPro" id="IPR050903">
    <property type="entry name" value="Bact_Chemotaxis_MeTrfase"/>
</dbReference>
<dbReference type="SMART" id="SM00138">
    <property type="entry name" value="MeTrc"/>
    <property type="match status" value="1"/>
</dbReference>
<protein>
    <submittedName>
        <fullName evidence="6">Protein-glutamate O-methyltransferase</fullName>
    </submittedName>
</protein>
<dbReference type="InterPro" id="IPR022642">
    <property type="entry name" value="CheR_C"/>
</dbReference>
<dbReference type="Pfam" id="PF13432">
    <property type="entry name" value="TPR_16"/>
    <property type="match status" value="1"/>
</dbReference>
<sequence length="474" mass="52431">MDLNDDLYRRFRDLLLERAGLHYPERRRSDLAHGLTQAANTCGLENLENLYRGMADGGTIWDMAIIQLTIGETYFFRNGAQFAALRQQIIPDLMERRGPVRSLRLWSAGCATGEEPYSLAMLLADLLPAQPEWQVSILATDINPHFLQRAREALYGNWSFRETPEALRARFFTPEGTRWRLNADLRRQIIFARLNLAEACYPAVTNGTVALDLIVCRNVTIYFDEATTRQVVQRFYAALAPGGWLIVGHAEPHADIYRAFETHNVPGSVLYRKPLNAPAFVTVSPGKPAVALPAPSLPPIQLPAPNLAPRHVPAVVQPTTTQAAPITTQAAPTETNVSRPAARPDLLAPGREAANRGDWRSARASVEAALSVDPLQAAGHYLLGQILEHLGELDAALSAYRRSVYLEPTWVLGSIGMANVWRQTGHLAEARRGLRSALYQLDRMPPDKAIAGTDDTTAAELSAYVRAQLELLNR</sequence>
<feature type="repeat" description="TPR" evidence="4">
    <location>
        <begin position="377"/>
        <end position="410"/>
    </location>
</feature>
<dbReference type="SMART" id="SM00028">
    <property type="entry name" value="TPR"/>
    <property type="match status" value="1"/>
</dbReference>
<dbReference type="InterPro" id="IPR019734">
    <property type="entry name" value="TPR_rpt"/>
</dbReference>
<dbReference type="Gene3D" id="3.40.50.150">
    <property type="entry name" value="Vaccinia Virus protein VP39"/>
    <property type="match status" value="1"/>
</dbReference>
<feature type="domain" description="CheR-type methyltransferase" evidence="5">
    <location>
        <begin position="1"/>
        <end position="276"/>
    </location>
</feature>
<dbReference type="PROSITE" id="PS50123">
    <property type="entry name" value="CHER"/>
    <property type="match status" value="1"/>
</dbReference>
<evidence type="ECO:0000313" key="6">
    <source>
        <dbReference type="EMBL" id="PDW04602.1"/>
    </source>
</evidence>
<dbReference type="Pfam" id="PF01739">
    <property type="entry name" value="CheR"/>
    <property type="match status" value="1"/>
</dbReference>
<reference evidence="7" key="1">
    <citation type="submission" date="2017-08" db="EMBL/GenBank/DDBJ databases">
        <authorList>
            <person name="Grouzdev D.S."/>
            <person name="Gaisin V.A."/>
            <person name="Rysina M.S."/>
            <person name="Gorlenko V.M."/>
        </authorList>
    </citation>
    <scope>NUCLEOTIDE SEQUENCE [LARGE SCALE GENOMIC DNA]</scope>
    <source>
        <strain evidence="7">Kir15-3F</strain>
    </source>
</reference>
<proteinExistence type="predicted"/>
<dbReference type="CDD" id="cd02440">
    <property type="entry name" value="AdoMet_MTases"/>
    <property type="match status" value="1"/>
</dbReference>
<dbReference type="Gene3D" id="1.25.40.10">
    <property type="entry name" value="Tetratricopeptide repeat domain"/>
    <property type="match status" value="1"/>
</dbReference>
<dbReference type="InterPro" id="IPR011990">
    <property type="entry name" value="TPR-like_helical_dom_sf"/>
</dbReference>